<organism evidence="2 3">
    <name type="scientific">Denitratisoma oestradiolicum</name>
    <dbReference type="NCBI Taxonomy" id="311182"/>
    <lineage>
        <taxon>Bacteria</taxon>
        <taxon>Pseudomonadati</taxon>
        <taxon>Pseudomonadota</taxon>
        <taxon>Betaproteobacteria</taxon>
        <taxon>Nitrosomonadales</taxon>
        <taxon>Sterolibacteriaceae</taxon>
        <taxon>Denitratisoma</taxon>
    </lineage>
</organism>
<name>A0A6S6Y603_9PROT</name>
<dbReference type="InterPro" id="IPR011042">
    <property type="entry name" value="6-blade_b-propeller_TolB-like"/>
</dbReference>
<evidence type="ECO:0000313" key="2">
    <source>
        <dbReference type="EMBL" id="CAB1370997.1"/>
    </source>
</evidence>
<keyword evidence="1" id="KW-0732">Signal</keyword>
<gene>
    <name evidence="2" type="ORF">DENOEST_3843</name>
</gene>
<dbReference type="RefSeq" id="WP_145770374.1">
    <property type="nucleotide sequence ID" value="NZ_LR778301.1"/>
</dbReference>
<dbReference type="Gene3D" id="2.120.10.30">
    <property type="entry name" value="TolB, C-terminal domain"/>
    <property type="match status" value="1"/>
</dbReference>
<sequence length="372" mass="39240">MKISIARPRVLRPDGVMLRLFAVLLAALPPLALAAGPAECAPQDGLKPICGLHQPGDLEALPDGRHLLVTQMNMGNTTFGVSWKPGQLTRVDGASGERVPAYPRPGALVRSNPRKGWGDPACPEEIGSALSPGGLHLSRRNDGVWQVLVVNHGVRESVEFFELGRDGLQWRGCVVAPPTSLLGDVAALPGGAFAATNMIDGHRLDLVARIGAVVARGEDTGFVLTWAPGAGWKQIPGSGGTLPKGIQSDSDGRHVYYSVGGLRAEVRKVVVATGAQVATAPGLQAERLSWDGRRLLATGFEGPYRADVCGKVAGHCPAPFHVTALDSSTLATTRLFRQDGTALEGATVAVPQGKRWFLGSFISRHILSIPRP</sequence>
<protein>
    <submittedName>
        <fullName evidence="2">Uncharacterized protein</fullName>
    </submittedName>
</protein>
<dbReference type="OrthoDB" id="1158171at2"/>
<feature type="chain" id="PRO_5028380434" evidence="1">
    <location>
        <begin position="35"/>
        <end position="372"/>
    </location>
</feature>
<proteinExistence type="predicted"/>
<dbReference type="SUPFAM" id="SSF63829">
    <property type="entry name" value="Calcium-dependent phosphotriesterase"/>
    <property type="match status" value="1"/>
</dbReference>
<dbReference type="EMBL" id="LR778301">
    <property type="protein sequence ID" value="CAB1370997.1"/>
    <property type="molecule type" value="Genomic_DNA"/>
</dbReference>
<reference evidence="2 3" key="1">
    <citation type="submission" date="2020-03" db="EMBL/GenBank/DDBJ databases">
        <authorList>
            <consortium name="Genoscope - CEA"/>
            <person name="William W."/>
        </authorList>
    </citation>
    <scope>NUCLEOTIDE SEQUENCE [LARGE SCALE GENOMIC DNA]</scope>
    <source>
        <strain evidence="3">DSM 16959</strain>
    </source>
</reference>
<evidence type="ECO:0000313" key="3">
    <source>
        <dbReference type="Proteomes" id="UP000515733"/>
    </source>
</evidence>
<dbReference type="AlphaFoldDB" id="A0A6S6Y603"/>
<dbReference type="Proteomes" id="UP000515733">
    <property type="component" value="Chromosome"/>
</dbReference>
<evidence type="ECO:0000256" key="1">
    <source>
        <dbReference type="SAM" id="SignalP"/>
    </source>
</evidence>
<accession>A0A6S6Y603</accession>
<dbReference type="KEGG" id="doe:DENOEST_3843"/>
<feature type="signal peptide" evidence="1">
    <location>
        <begin position="1"/>
        <end position="34"/>
    </location>
</feature>
<keyword evidence="3" id="KW-1185">Reference proteome</keyword>